<evidence type="ECO:0000256" key="1">
    <source>
        <dbReference type="SAM" id="MobiDB-lite"/>
    </source>
</evidence>
<feature type="compositionally biased region" description="Low complexity" evidence="1">
    <location>
        <begin position="186"/>
        <end position="208"/>
    </location>
</feature>
<feature type="region of interest" description="Disordered" evidence="1">
    <location>
        <begin position="233"/>
        <end position="353"/>
    </location>
</feature>
<name>A0A2V1EGD7_9PLEO</name>
<dbReference type="Proteomes" id="UP000244855">
    <property type="component" value="Unassembled WGS sequence"/>
</dbReference>
<sequence length="419" mass="46333">MSSFSLHYDETTLPKIAKEIYEGTIHETTLKLFELWLHEDDDNLELAKQYIRELKLPEDYPTSRIKNVHLRALLDATRDIRATYRAASPSPTKKKPMTLAEALNADISSTERMRIVESLNADTSPTKKEKPMTLVEALNADISPIKRDDRMTLADALKSDMIHVPYYSPSRPRQHHRPSPLQTPISRAGGTTDTTTTTAASPVVRTPTSSKLQPRSPFSMISPTLRTLRTKAASARKETKLSIGQLPRHEYPPDVPERPLPLGSPGMLQRSEEDPFMDDNGGGGGGQVIEDSDDADTIVAPSTTTTTRSSTKGGDTPGSFTRSGRGVDGDDATLLSSASLPLRSPAHDSTRRRRAPLPAFRFPDGRPTTVDMASLAPFEASWRRMNRRLLVAAFGREDCVLGVEEIEFIEDMAMVERRG</sequence>
<gene>
    <name evidence="2" type="ORF">DM02DRAFT_678992</name>
</gene>
<feature type="compositionally biased region" description="Low complexity" evidence="1">
    <location>
        <begin position="302"/>
        <end position="311"/>
    </location>
</feature>
<dbReference type="AlphaFoldDB" id="A0A2V1EGD7"/>
<accession>A0A2V1EGD7</accession>
<feature type="compositionally biased region" description="Low complexity" evidence="1">
    <location>
        <begin position="334"/>
        <end position="344"/>
    </location>
</feature>
<proteinExistence type="predicted"/>
<organism evidence="2 3">
    <name type="scientific">Periconia macrospinosa</name>
    <dbReference type="NCBI Taxonomy" id="97972"/>
    <lineage>
        <taxon>Eukaryota</taxon>
        <taxon>Fungi</taxon>
        <taxon>Dikarya</taxon>
        <taxon>Ascomycota</taxon>
        <taxon>Pezizomycotina</taxon>
        <taxon>Dothideomycetes</taxon>
        <taxon>Pleosporomycetidae</taxon>
        <taxon>Pleosporales</taxon>
        <taxon>Massarineae</taxon>
        <taxon>Periconiaceae</taxon>
        <taxon>Periconia</taxon>
    </lineage>
</organism>
<evidence type="ECO:0000313" key="3">
    <source>
        <dbReference type="Proteomes" id="UP000244855"/>
    </source>
</evidence>
<evidence type="ECO:0000313" key="2">
    <source>
        <dbReference type="EMBL" id="PVI08385.1"/>
    </source>
</evidence>
<feature type="region of interest" description="Disordered" evidence="1">
    <location>
        <begin position="168"/>
        <end position="219"/>
    </location>
</feature>
<feature type="compositionally biased region" description="Basic and acidic residues" evidence="1">
    <location>
        <begin position="247"/>
        <end position="257"/>
    </location>
</feature>
<reference evidence="2 3" key="1">
    <citation type="journal article" date="2018" name="Sci. Rep.">
        <title>Comparative genomics provides insights into the lifestyle and reveals functional heterogeneity of dark septate endophytic fungi.</title>
        <authorList>
            <person name="Knapp D.G."/>
            <person name="Nemeth J.B."/>
            <person name="Barry K."/>
            <person name="Hainaut M."/>
            <person name="Henrissat B."/>
            <person name="Johnson J."/>
            <person name="Kuo A."/>
            <person name="Lim J.H.P."/>
            <person name="Lipzen A."/>
            <person name="Nolan M."/>
            <person name="Ohm R.A."/>
            <person name="Tamas L."/>
            <person name="Grigoriev I.V."/>
            <person name="Spatafora J.W."/>
            <person name="Nagy L.G."/>
            <person name="Kovacs G.M."/>
        </authorList>
    </citation>
    <scope>NUCLEOTIDE SEQUENCE [LARGE SCALE GENOMIC DNA]</scope>
    <source>
        <strain evidence="2 3">DSE2036</strain>
    </source>
</reference>
<protein>
    <submittedName>
        <fullName evidence="2">Uncharacterized protein</fullName>
    </submittedName>
</protein>
<dbReference type="EMBL" id="KZ805300">
    <property type="protein sequence ID" value="PVI08385.1"/>
    <property type="molecule type" value="Genomic_DNA"/>
</dbReference>
<dbReference type="OrthoDB" id="3678410at2759"/>
<keyword evidence="3" id="KW-1185">Reference proteome</keyword>